<dbReference type="Proteomes" id="UP001168877">
    <property type="component" value="Unassembled WGS sequence"/>
</dbReference>
<evidence type="ECO:0000313" key="2">
    <source>
        <dbReference type="EMBL" id="KAK0597230.1"/>
    </source>
</evidence>
<dbReference type="AlphaFoldDB" id="A0AA39STQ8"/>
<keyword evidence="3" id="KW-1185">Reference proteome</keyword>
<accession>A0AA39STQ8</accession>
<evidence type="ECO:0000313" key="3">
    <source>
        <dbReference type="Proteomes" id="UP001168877"/>
    </source>
</evidence>
<proteinExistence type="predicted"/>
<reference evidence="2" key="1">
    <citation type="journal article" date="2022" name="Plant J.">
        <title>Strategies of tolerance reflected in two North American maple genomes.</title>
        <authorList>
            <person name="McEvoy S.L."/>
            <person name="Sezen U.U."/>
            <person name="Trouern-Trend A."/>
            <person name="McMahon S.M."/>
            <person name="Schaberg P.G."/>
            <person name="Yang J."/>
            <person name="Wegrzyn J.L."/>
            <person name="Swenson N.G."/>
        </authorList>
    </citation>
    <scope>NUCLEOTIDE SEQUENCE</scope>
    <source>
        <strain evidence="2">NS2018</strain>
    </source>
</reference>
<sequence length="203" mass="23249">MEKGKKGALSTSGSQDVLNMVLETPEHRGQLRELGQFVTPTSYFGRANSHLSYEEVRLMKERVKFLEETMENMQQEIRTMKELGQTDNDANMDNSRKVNLLIHLHSEETGYKNDHRARELLSRMMVVGPHQLLLLPFNAGNAGCLFGKLDASSFWHIKYLILFEIFISCHNIILKNSTRFPLEGVLTLKHSFQRSIESRGAPN</sequence>
<evidence type="ECO:0000256" key="1">
    <source>
        <dbReference type="SAM" id="Coils"/>
    </source>
</evidence>
<reference evidence="2" key="2">
    <citation type="submission" date="2023-06" db="EMBL/GenBank/DDBJ databases">
        <authorList>
            <person name="Swenson N.G."/>
            <person name="Wegrzyn J.L."/>
            <person name="Mcevoy S.L."/>
        </authorList>
    </citation>
    <scope>NUCLEOTIDE SEQUENCE</scope>
    <source>
        <strain evidence="2">NS2018</strain>
        <tissue evidence="2">Leaf</tissue>
    </source>
</reference>
<gene>
    <name evidence="2" type="ORF">LWI29_023210</name>
</gene>
<comment type="caution">
    <text evidence="2">The sequence shown here is derived from an EMBL/GenBank/DDBJ whole genome shotgun (WGS) entry which is preliminary data.</text>
</comment>
<feature type="coiled-coil region" evidence="1">
    <location>
        <begin position="56"/>
        <end position="86"/>
    </location>
</feature>
<organism evidence="2 3">
    <name type="scientific">Acer saccharum</name>
    <name type="common">Sugar maple</name>
    <dbReference type="NCBI Taxonomy" id="4024"/>
    <lineage>
        <taxon>Eukaryota</taxon>
        <taxon>Viridiplantae</taxon>
        <taxon>Streptophyta</taxon>
        <taxon>Embryophyta</taxon>
        <taxon>Tracheophyta</taxon>
        <taxon>Spermatophyta</taxon>
        <taxon>Magnoliopsida</taxon>
        <taxon>eudicotyledons</taxon>
        <taxon>Gunneridae</taxon>
        <taxon>Pentapetalae</taxon>
        <taxon>rosids</taxon>
        <taxon>malvids</taxon>
        <taxon>Sapindales</taxon>
        <taxon>Sapindaceae</taxon>
        <taxon>Hippocastanoideae</taxon>
        <taxon>Acereae</taxon>
        <taxon>Acer</taxon>
    </lineage>
</organism>
<protein>
    <submittedName>
        <fullName evidence="2">Uncharacterized protein</fullName>
    </submittedName>
</protein>
<name>A0AA39STQ8_ACESA</name>
<keyword evidence="1" id="KW-0175">Coiled coil</keyword>
<dbReference type="EMBL" id="JAUESC010000004">
    <property type="protein sequence ID" value="KAK0597230.1"/>
    <property type="molecule type" value="Genomic_DNA"/>
</dbReference>